<evidence type="ECO:0000313" key="1">
    <source>
        <dbReference type="EMBL" id="KAI9920490.1"/>
    </source>
</evidence>
<proteinExistence type="predicted"/>
<sequence>MKVIVGFRELVVASLLLNAGILSAEKIEDSTTNGDKHGKFGNRFLRVHQEERMEVDKDLMTLAKQIQELVSSRRRQDVGSSSNPKLHGIQEVVPGPEHSMAVSNWASRGDPNAMADLDFYLRDVSSEDIIKYFRPYMEDNYVLKESVEAFIGYRKERDREYVLLTGWAFHGNADAKAKLQRILEDTSSEEIKAHFRPYYAKNHDLKKWVDKFISERNQKSHV</sequence>
<dbReference type="Proteomes" id="UP001163321">
    <property type="component" value="Chromosome 10"/>
</dbReference>
<gene>
    <name evidence="1" type="ORF">PsorP6_015742</name>
</gene>
<name>A0ACC0WP86_9STRA</name>
<accession>A0ACC0WP86</accession>
<dbReference type="EMBL" id="CM047589">
    <property type="protein sequence ID" value="KAI9920490.1"/>
    <property type="molecule type" value="Genomic_DNA"/>
</dbReference>
<evidence type="ECO:0000313" key="2">
    <source>
        <dbReference type="Proteomes" id="UP001163321"/>
    </source>
</evidence>
<reference evidence="1 2" key="1">
    <citation type="journal article" date="2022" name="bioRxiv">
        <title>The genome of the oomycete Peronosclerospora sorghi, a cosmopolitan pathogen of maize and sorghum, is inflated with dispersed pseudogenes.</title>
        <authorList>
            <person name="Fletcher K."/>
            <person name="Martin F."/>
            <person name="Isakeit T."/>
            <person name="Cavanaugh K."/>
            <person name="Magill C."/>
            <person name="Michelmore R."/>
        </authorList>
    </citation>
    <scope>NUCLEOTIDE SEQUENCE [LARGE SCALE GENOMIC DNA]</scope>
    <source>
        <strain evidence="1">P6</strain>
    </source>
</reference>
<organism evidence="1 2">
    <name type="scientific">Peronosclerospora sorghi</name>
    <dbReference type="NCBI Taxonomy" id="230839"/>
    <lineage>
        <taxon>Eukaryota</taxon>
        <taxon>Sar</taxon>
        <taxon>Stramenopiles</taxon>
        <taxon>Oomycota</taxon>
        <taxon>Peronosporomycetes</taxon>
        <taxon>Peronosporales</taxon>
        <taxon>Peronosporaceae</taxon>
        <taxon>Peronosclerospora</taxon>
    </lineage>
</organism>
<comment type="caution">
    <text evidence="1">The sequence shown here is derived from an EMBL/GenBank/DDBJ whole genome shotgun (WGS) entry which is preliminary data.</text>
</comment>
<keyword evidence="2" id="KW-1185">Reference proteome</keyword>
<protein>
    <submittedName>
        <fullName evidence="1">Uncharacterized protein</fullName>
    </submittedName>
</protein>